<dbReference type="HAMAP" id="MF_03111">
    <property type="entry name" value="Coq4"/>
    <property type="match status" value="1"/>
</dbReference>
<keyword evidence="1 6" id="KW-0831">Ubiquinone biosynthesis</keyword>
<evidence type="ECO:0000313" key="7">
    <source>
        <dbReference type="EMBL" id="KAF0978664.1"/>
    </source>
</evidence>
<evidence type="ECO:0000313" key="8">
    <source>
        <dbReference type="Proteomes" id="UP000444721"/>
    </source>
</evidence>
<sequence length="251" mass="28849">MSRLLKAVGDTLFSPSVNKPLYSTHYPTSLFQKSVIIAGSTLISAFRPLRTDMVGALGETTGVQALEYVRSQMVLSKQGNEILKERPNIDEKVNPQFWEYISTLPPDTFGGAYYKFMSSNGFIASERPPVRFVDDEELAYIMFRYRQTHDYFHVLADLPPSVYAEIIVKWIEFFQTRLPMTLLSGAAAPFTQLTFEQQKELATVFIPWAFDTGRNCNFLMSVYFEKYYLDKPVEQVRKELNFKIAPRSNLV</sequence>
<evidence type="ECO:0000256" key="5">
    <source>
        <dbReference type="ARBA" id="ARBA00023239"/>
    </source>
</evidence>
<feature type="binding site" evidence="6">
    <location>
        <position position="153"/>
    </location>
    <ligand>
        <name>Zn(2+)</name>
        <dbReference type="ChEBI" id="CHEBI:29105"/>
    </ligand>
</feature>
<dbReference type="InterPro" id="IPR007715">
    <property type="entry name" value="Coq4"/>
</dbReference>
<comment type="caution">
    <text evidence="7">The sequence shown here is derived from an EMBL/GenBank/DDBJ whole genome shotgun (WGS) entry which is preliminary data.</text>
</comment>
<keyword evidence="2 6" id="KW-0999">Mitochondrion inner membrane</keyword>
<dbReference type="GO" id="GO:0120539">
    <property type="term" value="F:4-hydroxy-3-methoxy-5-polyprenylbenzoate decarboxylase activity"/>
    <property type="evidence" value="ECO:0007669"/>
    <property type="project" value="UniProtKB-EC"/>
</dbReference>
<dbReference type="OMA" id="YYERHFH"/>
<keyword evidence="6" id="KW-0862">Zinc</keyword>
<dbReference type="PANTHER" id="PTHR12922">
    <property type="entry name" value="UBIQUINONE BIOSYNTHESIS PROTEIN"/>
    <property type="match status" value="1"/>
</dbReference>
<name>A0A6A5BWI2_NAEFO</name>
<dbReference type="Pfam" id="PF05019">
    <property type="entry name" value="Coq4"/>
    <property type="match status" value="1"/>
</dbReference>
<feature type="binding site" evidence="6">
    <location>
        <position position="150"/>
    </location>
    <ligand>
        <name>Zn(2+)</name>
        <dbReference type="ChEBI" id="CHEBI:29105"/>
    </ligand>
</feature>
<gene>
    <name evidence="7" type="ORF">FDP41_002484</name>
</gene>
<protein>
    <recommendedName>
        <fullName evidence="6">Ubiquinone biosynthesis protein COQ4 homolog, mitochondrial</fullName>
    </recommendedName>
    <alternativeName>
        <fullName evidence="6">4-hydroxy-3-methoxy-5-polyprenylbenzoate decarboxylase</fullName>
        <ecNumber evidence="6">4.1.1.130</ecNumber>
    </alternativeName>
    <alternativeName>
        <fullName evidence="6">Coenzyme Q biosynthesis protein 4 homolog</fullName>
    </alternativeName>
</protein>
<feature type="binding site" evidence="6">
    <location>
        <position position="165"/>
    </location>
    <ligand>
        <name>Zn(2+)</name>
        <dbReference type="ChEBI" id="CHEBI:29105"/>
    </ligand>
</feature>
<comment type="cofactor">
    <cofactor evidence="6">
        <name>Zn(2+)</name>
        <dbReference type="ChEBI" id="CHEBI:29105"/>
    </cofactor>
</comment>
<dbReference type="AlphaFoldDB" id="A0A6A5BWI2"/>
<dbReference type="VEuPathDB" id="AmoebaDB:NfTy_041330"/>
<accession>A0A6A5BWI2</accession>
<dbReference type="VEuPathDB" id="AmoebaDB:FDP41_002484"/>
<keyword evidence="4 6" id="KW-0472">Membrane</keyword>
<organism evidence="7 8">
    <name type="scientific">Naegleria fowleri</name>
    <name type="common">Brain eating amoeba</name>
    <dbReference type="NCBI Taxonomy" id="5763"/>
    <lineage>
        <taxon>Eukaryota</taxon>
        <taxon>Discoba</taxon>
        <taxon>Heterolobosea</taxon>
        <taxon>Tetramitia</taxon>
        <taxon>Eutetramitia</taxon>
        <taxon>Vahlkampfiidae</taxon>
        <taxon>Naegleria</taxon>
    </lineage>
</organism>
<dbReference type="Proteomes" id="UP000444721">
    <property type="component" value="Unassembled WGS sequence"/>
</dbReference>
<dbReference type="RefSeq" id="XP_044563377.1">
    <property type="nucleotide sequence ID" value="XM_044705683.1"/>
</dbReference>
<dbReference type="GeneID" id="68109702"/>
<dbReference type="OrthoDB" id="4249at2759"/>
<dbReference type="GO" id="GO:0031314">
    <property type="term" value="C:extrinsic component of mitochondrial inner membrane"/>
    <property type="evidence" value="ECO:0007669"/>
    <property type="project" value="UniProtKB-UniRule"/>
</dbReference>
<proteinExistence type="inferred from homology"/>
<dbReference type="PANTHER" id="PTHR12922:SF7">
    <property type="entry name" value="UBIQUINONE BIOSYNTHESIS PROTEIN COQ4 HOMOLOG, MITOCHONDRIAL"/>
    <property type="match status" value="1"/>
</dbReference>
<dbReference type="InterPro" id="IPR027540">
    <property type="entry name" value="Coq4_euk"/>
</dbReference>
<keyword evidence="3 6" id="KW-0496">Mitochondrion</keyword>
<comment type="pathway">
    <text evidence="6">Cofactor biosynthesis; ubiquinone biosynthesis.</text>
</comment>
<dbReference type="EMBL" id="VFQX01000029">
    <property type="protein sequence ID" value="KAF0978664.1"/>
    <property type="molecule type" value="Genomic_DNA"/>
</dbReference>
<evidence type="ECO:0000256" key="1">
    <source>
        <dbReference type="ARBA" id="ARBA00022688"/>
    </source>
</evidence>
<evidence type="ECO:0000256" key="3">
    <source>
        <dbReference type="ARBA" id="ARBA00023128"/>
    </source>
</evidence>
<evidence type="ECO:0000256" key="6">
    <source>
        <dbReference type="HAMAP-Rule" id="MF_03111"/>
    </source>
</evidence>
<comment type="similarity">
    <text evidence="6">Belongs to the COQ4 family.</text>
</comment>
<comment type="catalytic activity">
    <reaction evidence="6">
        <text>a 4-hydroxy-3-methoxy-5-(all-trans-polyprenyl)benzoate + H(+) = a 2-methoxy-6-(all-trans-polyprenyl)phenol + CO2</text>
        <dbReference type="Rhea" id="RHEA:81179"/>
        <dbReference type="Rhea" id="RHEA-COMP:9551"/>
        <dbReference type="Rhea" id="RHEA-COMP:10931"/>
        <dbReference type="ChEBI" id="CHEBI:15378"/>
        <dbReference type="ChEBI" id="CHEBI:16526"/>
        <dbReference type="ChEBI" id="CHEBI:62731"/>
        <dbReference type="ChEBI" id="CHEBI:84443"/>
        <dbReference type="EC" id="4.1.1.130"/>
    </reaction>
</comment>
<dbReference type="VEuPathDB" id="AmoebaDB:NF0006180"/>
<comment type="subcellular location">
    <subcellularLocation>
        <location evidence="6">Mitochondrion inner membrane</location>
        <topology evidence="6">Peripheral membrane protein</topology>
        <orientation evidence="6">Matrix side</orientation>
    </subcellularLocation>
</comment>
<dbReference type="EC" id="4.1.1.130" evidence="6"/>
<dbReference type="UniPathway" id="UPA00232"/>
<keyword evidence="8" id="KW-1185">Reference proteome</keyword>
<keyword evidence="5 6" id="KW-0456">Lyase</keyword>
<dbReference type="GO" id="GO:0008270">
    <property type="term" value="F:zinc ion binding"/>
    <property type="evidence" value="ECO:0007669"/>
    <property type="project" value="UniProtKB-UniRule"/>
</dbReference>
<comment type="function">
    <text evidence="6">Lyase that catalyzes the C1-decarboxylation of 4-hydroxy-3-methoxy-5-(all-trans-polyprenyl)benzoic acid into 2-methoxy-6-(all-trans-polyprenyl)phenol during ubiquinone biosynthesis.</text>
</comment>
<evidence type="ECO:0000256" key="2">
    <source>
        <dbReference type="ARBA" id="ARBA00022792"/>
    </source>
</evidence>
<reference evidence="7 8" key="1">
    <citation type="journal article" date="2019" name="Sci. Rep.">
        <title>Nanopore sequencing improves the draft genome of the human pathogenic amoeba Naegleria fowleri.</title>
        <authorList>
            <person name="Liechti N."/>
            <person name="Schurch N."/>
            <person name="Bruggmann R."/>
            <person name="Wittwer M."/>
        </authorList>
    </citation>
    <scope>NUCLEOTIDE SEQUENCE [LARGE SCALE GENOMIC DNA]</scope>
    <source>
        <strain evidence="7 8">ATCC 30894</strain>
    </source>
</reference>
<keyword evidence="6" id="KW-0479">Metal-binding</keyword>
<comment type="subunit">
    <text evidence="6">Component of a multi-subunit COQ enzyme complex.</text>
</comment>
<feature type="binding site" evidence="6">
    <location>
        <position position="149"/>
    </location>
    <ligand>
        <name>Zn(2+)</name>
        <dbReference type="ChEBI" id="CHEBI:29105"/>
    </ligand>
</feature>
<evidence type="ECO:0000256" key="4">
    <source>
        <dbReference type="ARBA" id="ARBA00023136"/>
    </source>
</evidence>